<evidence type="ECO:0000313" key="1">
    <source>
        <dbReference type="EMBL" id="CAB4044352.1"/>
    </source>
</evidence>
<accession>A0A7D9M565</accession>
<sequence>HPKANVDFYPTLMRQFNKTFTRLAPIFSMSPGCRRKFRDINCELLRGSICSMMFRIYTTTQQQCGNTMRN</sequence>
<comment type="caution">
    <text evidence="1">The sequence shown here is derived from an EMBL/GenBank/DDBJ whole genome shotgun (WGS) entry which is preliminary data.</text>
</comment>
<organism evidence="1 2">
    <name type="scientific">Paramuricea clavata</name>
    <name type="common">Red gorgonian</name>
    <name type="synonym">Violescent sea-whip</name>
    <dbReference type="NCBI Taxonomy" id="317549"/>
    <lineage>
        <taxon>Eukaryota</taxon>
        <taxon>Metazoa</taxon>
        <taxon>Cnidaria</taxon>
        <taxon>Anthozoa</taxon>
        <taxon>Octocorallia</taxon>
        <taxon>Malacalcyonacea</taxon>
        <taxon>Plexauridae</taxon>
        <taxon>Paramuricea</taxon>
    </lineage>
</organism>
<dbReference type="Proteomes" id="UP001152795">
    <property type="component" value="Unassembled WGS sequence"/>
</dbReference>
<feature type="non-terminal residue" evidence="1">
    <location>
        <position position="1"/>
    </location>
</feature>
<gene>
    <name evidence="1" type="ORF">PACLA_8A025304</name>
</gene>
<keyword evidence="2" id="KW-1185">Reference proteome</keyword>
<dbReference type="EMBL" id="CACRXK020034652">
    <property type="protein sequence ID" value="CAB4044352.1"/>
    <property type="molecule type" value="Genomic_DNA"/>
</dbReference>
<evidence type="ECO:0000313" key="2">
    <source>
        <dbReference type="Proteomes" id="UP001152795"/>
    </source>
</evidence>
<feature type="non-terminal residue" evidence="1">
    <location>
        <position position="70"/>
    </location>
</feature>
<protein>
    <submittedName>
        <fullName evidence="1">Uncharacterized protein</fullName>
    </submittedName>
</protein>
<proteinExistence type="predicted"/>
<name>A0A7D9M565_PARCT</name>
<dbReference type="AlphaFoldDB" id="A0A7D9M565"/>
<reference evidence="1" key="1">
    <citation type="submission" date="2020-04" db="EMBL/GenBank/DDBJ databases">
        <authorList>
            <person name="Alioto T."/>
            <person name="Alioto T."/>
            <person name="Gomez Garrido J."/>
        </authorList>
    </citation>
    <scope>NUCLEOTIDE SEQUENCE</scope>
    <source>
        <strain evidence="1">A484AB</strain>
    </source>
</reference>